<gene>
    <name evidence="1" type="ORF">Bmnpvcubicgp116</name>
</gene>
<organism evidence="1">
    <name type="scientific">Bombyx mori nuclear polyhedrosis virus</name>
    <name type="common">BmNPV</name>
    <dbReference type="NCBI Taxonomy" id="271108"/>
    <lineage>
        <taxon>Viruses</taxon>
        <taxon>Viruses incertae sedis</taxon>
        <taxon>Naldaviricetes</taxon>
        <taxon>Lefavirales</taxon>
        <taxon>Baculoviridae</taxon>
        <taxon>Alphabaculovirus</taxon>
        <taxon>Alphabaculovirus bomori</taxon>
    </lineage>
</organism>
<evidence type="ECO:0000313" key="1">
    <source>
        <dbReference type="EMBL" id="AFN09066.1"/>
    </source>
</evidence>
<dbReference type="EMBL" id="JQ991009">
    <property type="protein sequence ID" value="AFN09066.1"/>
    <property type="molecule type" value="Genomic_DNA"/>
</dbReference>
<sequence>MINYYVNALDAVEYRTFECKDNKLTNADALQHLKFLKVNYNKVVDEHVSTSQYLS</sequence>
<protein>
    <submittedName>
        <fullName evidence="1">Uncharacterized protein</fullName>
    </submittedName>
</protein>
<reference evidence="1" key="1">
    <citation type="journal article" date="2012" name="J. Virol.">
        <title>Genome sequence of a Bombyx mori nucleopolyhedrovirus strain with cubic occlusion bodies.</title>
        <authorList>
            <person name="Cheng R.L."/>
            <person name="Xu Y.P."/>
            <person name="Zhang C.X."/>
        </authorList>
    </citation>
    <scope>NUCLEOTIDE SEQUENCE</scope>
    <source>
        <strain evidence="1">Cubic</strain>
    </source>
</reference>
<reference evidence="1" key="2">
    <citation type="submission" date="2012-04" db="EMBL/GenBank/DDBJ databases">
        <authorList>
            <person name="Xu Y.-P."/>
            <person name="Wang W.-B."/>
            <person name="Zhang C.-X."/>
        </authorList>
    </citation>
    <scope>NUCLEOTIDE SEQUENCE</scope>
    <source>
        <strain evidence="1">Cubic</strain>
    </source>
</reference>
<accession>I6VC20</accession>
<organismHost>
    <name type="scientific">Bombyx mori</name>
    <name type="common">Silk moth</name>
    <dbReference type="NCBI Taxonomy" id="7091"/>
</organismHost>
<name>I6VC20_NPVBM</name>
<proteinExistence type="predicted"/>
<reference evidence="1" key="3">
    <citation type="journal article" date="2013" name="Genomics">
        <title>Genomic diversity of Bombyx mori nucleopolyhedrovirus strains.</title>
        <authorList>
            <person name="Xu Y.P."/>
            <person name="Cheng R.L."/>
            <person name="Xi Y."/>
            <person name="Zhang C.X."/>
        </authorList>
    </citation>
    <scope>NUCLEOTIDE SEQUENCE</scope>
    <source>
        <strain evidence="1">Cubic</strain>
    </source>
</reference>